<dbReference type="Gene3D" id="1.10.510.10">
    <property type="entry name" value="Transferase(Phosphotransferase) domain 1"/>
    <property type="match status" value="1"/>
</dbReference>
<dbReference type="InterPro" id="IPR051681">
    <property type="entry name" value="Ser/Thr_Kinases-Pseudokinases"/>
</dbReference>
<keyword evidence="3" id="KW-0808">Transferase</keyword>
<feature type="compositionally biased region" description="Low complexity" evidence="1">
    <location>
        <begin position="168"/>
        <end position="191"/>
    </location>
</feature>
<sequence length="516" mass="57562">MSLSPLSKLDSRLNPRNLDITISRLSRNDGPWLGDIKCVIHDPFKDVCCELPKIVVGSSRLQRGKDQQYQILTEVKGAIRLSESAWRDEELLMRVTNTHQSEIFVFEGKIGLKRVYQVKKSSQPRWYTLKLSNGARPQASSKEDHAYKIRIAIAVKHDLESEDSSYQSPPSTLYSETSLPSPSSSPGSSRSNCTLRPRPPPPPPQQTSSLNDLTGQIHVEDRYPSVNGGFSDIWQGRWQPTELAVAIKVIRLNKATEESEKLSVVRKRLQKEIDIWKSLRHPNVAQLLGISQDYGPLPAMISRWFVKGNAKQFANDPNNPVDLFRKLEILLDTAKGLAYLHSKSVVHGDLKAANIVIQDNGKAAIIDFGLSKIRIDEASVASITVTESPGFTARWLAPEYAAALSQDKSFTPTSSADIWSYGAFMIEILANLPPFSKISMEPAIFKALADGQAPQFPDDAPVHPQLRRIRSQCCCVDADKRTTAKDLVTDLKRLRRRRSILLEGDCDSDSLIDQIA</sequence>
<feature type="region of interest" description="Disordered" evidence="1">
    <location>
        <begin position="160"/>
        <end position="211"/>
    </location>
</feature>
<dbReference type="AlphaFoldDB" id="A0A166BQ39"/>
<dbReference type="PROSITE" id="PS00108">
    <property type="entry name" value="PROTEIN_KINASE_ST"/>
    <property type="match status" value="1"/>
</dbReference>
<dbReference type="SMART" id="SM00220">
    <property type="entry name" value="S_TKc"/>
    <property type="match status" value="1"/>
</dbReference>
<dbReference type="OrthoDB" id="346907at2759"/>
<keyword evidence="3" id="KW-0418">Kinase</keyword>
<accession>A0A166BQ39</accession>
<dbReference type="InterPro" id="IPR008271">
    <property type="entry name" value="Ser/Thr_kinase_AS"/>
</dbReference>
<dbReference type="STRING" id="1314776.A0A166BQ39"/>
<feature type="domain" description="Protein kinase" evidence="2">
    <location>
        <begin position="219"/>
        <end position="494"/>
    </location>
</feature>
<dbReference type="SUPFAM" id="SSF56112">
    <property type="entry name" value="Protein kinase-like (PK-like)"/>
    <property type="match status" value="1"/>
</dbReference>
<organism evidence="3 4">
    <name type="scientific">Sistotremastrum suecicum HHB10207 ss-3</name>
    <dbReference type="NCBI Taxonomy" id="1314776"/>
    <lineage>
        <taxon>Eukaryota</taxon>
        <taxon>Fungi</taxon>
        <taxon>Dikarya</taxon>
        <taxon>Basidiomycota</taxon>
        <taxon>Agaricomycotina</taxon>
        <taxon>Agaricomycetes</taxon>
        <taxon>Sistotremastrales</taxon>
        <taxon>Sistotremastraceae</taxon>
        <taxon>Sistotremastrum</taxon>
    </lineage>
</organism>
<dbReference type="Pfam" id="PF07714">
    <property type="entry name" value="PK_Tyr_Ser-Thr"/>
    <property type="match status" value="1"/>
</dbReference>
<evidence type="ECO:0000259" key="2">
    <source>
        <dbReference type="PROSITE" id="PS50011"/>
    </source>
</evidence>
<dbReference type="InterPro" id="IPR011009">
    <property type="entry name" value="Kinase-like_dom_sf"/>
</dbReference>
<gene>
    <name evidence="3" type="ORF">SISSUDRAFT_1049668</name>
</gene>
<dbReference type="EMBL" id="KV428103">
    <property type="protein sequence ID" value="KZT36623.1"/>
    <property type="molecule type" value="Genomic_DNA"/>
</dbReference>
<protein>
    <submittedName>
        <fullName evidence="3">Kinase-like protein</fullName>
    </submittedName>
</protein>
<keyword evidence="4" id="KW-1185">Reference proteome</keyword>
<dbReference type="PANTHER" id="PTHR44329">
    <property type="entry name" value="SERINE/THREONINE-PROTEIN KINASE TNNI3K-RELATED"/>
    <property type="match status" value="1"/>
</dbReference>
<dbReference type="Proteomes" id="UP000076798">
    <property type="component" value="Unassembled WGS sequence"/>
</dbReference>
<evidence type="ECO:0000313" key="4">
    <source>
        <dbReference type="Proteomes" id="UP000076798"/>
    </source>
</evidence>
<evidence type="ECO:0000313" key="3">
    <source>
        <dbReference type="EMBL" id="KZT36623.1"/>
    </source>
</evidence>
<dbReference type="InterPro" id="IPR000719">
    <property type="entry name" value="Prot_kinase_dom"/>
</dbReference>
<dbReference type="PROSITE" id="PS50011">
    <property type="entry name" value="PROTEIN_KINASE_DOM"/>
    <property type="match status" value="1"/>
</dbReference>
<dbReference type="InterPro" id="IPR001245">
    <property type="entry name" value="Ser-Thr/Tyr_kinase_cat_dom"/>
</dbReference>
<dbReference type="GO" id="GO:0005524">
    <property type="term" value="F:ATP binding"/>
    <property type="evidence" value="ECO:0007669"/>
    <property type="project" value="InterPro"/>
</dbReference>
<reference evidence="3 4" key="1">
    <citation type="journal article" date="2016" name="Mol. Biol. Evol.">
        <title>Comparative Genomics of Early-Diverging Mushroom-Forming Fungi Provides Insights into the Origins of Lignocellulose Decay Capabilities.</title>
        <authorList>
            <person name="Nagy L.G."/>
            <person name="Riley R."/>
            <person name="Tritt A."/>
            <person name="Adam C."/>
            <person name="Daum C."/>
            <person name="Floudas D."/>
            <person name="Sun H."/>
            <person name="Yadav J.S."/>
            <person name="Pangilinan J."/>
            <person name="Larsson K.H."/>
            <person name="Matsuura K."/>
            <person name="Barry K."/>
            <person name="Labutti K."/>
            <person name="Kuo R."/>
            <person name="Ohm R.A."/>
            <person name="Bhattacharya S.S."/>
            <person name="Shirouzu T."/>
            <person name="Yoshinaga Y."/>
            <person name="Martin F.M."/>
            <person name="Grigoriev I.V."/>
            <person name="Hibbett D.S."/>
        </authorList>
    </citation>
    <scope>NUCLEOTIDE SEQUENCE [LARGE SCALE GENOMIC DNA]</scope>
    <source>
        <strain evidence="3 4">HHB10207 ss-3</strain>
    </source>
</reference>
<name>A0A166BQ39_9AGAM</name>
<proteinExistence type="predicted"/>
<dbReference type="GO" id="GO:0004674">
    <property type="term" value="F:protein serine/threonine kinase activity"/>
    <property type="evidence" value="ECO:0007669"/>
    <property type="project" value="TreeGrafter"/>
</dbReference>
<evidence type="ECO:0000256" key="1">
    <source>
        <dbReference type="SAM" id="MobiDB-lite"/>
    </source>
</evidence>